<accession>A0AAV6WJ26</accession>
<dbReference type="EMBL" id="WHWC01000015">
    <property type="protein sequence ID" value="KAG8368412.1"/>
    <property type="molecule type" value="Genomic_DNA"/>
</dbReference>
<organism evidence="2 3">
    <name type="scientific">Buddleja alternifolia</name>
    <dbReference type="NCBI Taxonomy" id="168488"/>
    <lineage>
        <taxon>Eukaryota</taxon>
        <taxon>Viridiplantae</taxon>
        <taxon>Streptophyta</taxon>
        <taxon>Embryophyta</taxon>
        <taxon>Tracheophyta</taxon>
        <taxon>Spermatophyta</taxon>
        <taxon>Magnoliopsida</taxon>
        <taxon>eudicotyledons</taxon>
        <taxon>Gunneridae</taxon>
        <taxon>Pentapetalae</taxon>
        <taxon>asterids</taxon>
        <taxon>lamiids</taxon>
        <taxon>Lamiales</taxon>
        <taxon>Scrophulariaceae</taxon>
        <taxon>Buddlejeae</taxon>
        <taxon>Buddleja</taxon>
    </lineage>
</organism>
<proteinExistence type="predicted"/>
<keyword evidence="3" id="KW-1185">Reference proteome</keyword>
<comment type="caution">
    <text evidence="2">The sequence shown here is derived from an EMBL/GenBank/DDBJ whole genome shotgun (WGS) entry which is preliminary data.</text>
</comment>
<evidence type="ECO:0000256" key="1">
    <source>
        <dbReference type="SAM" id="MobiDB-lite"/>
    </source>
</evidence>
<evidence type="ECO:0000313" key="2">
    <source>
        <dbReference type="EMBL" id="KAG8368412.1"/>
    </source>
</evidence>
<name>A0AAV6WJ26_9LAMI</name>
<reference evidence="2" key="1">
    <citation type="submission" date="2019-10" db="EMBL/GenBank/DDBJ databases">
        <authorList>
            <person name="Zhang R."/>
            <person name="Pan Y."/>
            <person name="Wang J."/>
            <person name="Ma R."/>
            <person name="Yu S."/>
        </authorList>
    </citation>
    <scope>NUCLEOTIDE SEQUENCE</scope>
    <source>
        <strain evidence="2">LA-IB0</strain>
        <tissue evidence="2">Leaf</tissue>
    </source>
</reference>
<gene>
    <name evidence="2" type="ORF">BUALT_Bualt15G0042800</name>
</gene>
<feature type="compositionally biased region" description="Polar residues" evidence="1">
    <location>
        <begin position="50"/>
        <end position="69"/>
    </location>
</feature>
<evidence type="ECO:0008006" key="4">
    <source>
        <dbReference type="Google" id="ProtNLM"/>
    </source>
</evidence>
<dbReference type="Proteomes" id="UP000826271">
    <property type="component" value="Unassembled WGS sequence"/>
</dbReference>
<feature type="region of interest" description="Disordered" evidence="1">
    <location>
        <begin position="1"/>
        <end position="20"/>
    </location>
</feature>
<protein>
    <recommendedName>
        <fullName evidence="4">Phosphoglycerate mutase</fullName>
    </recommendedName>
</protein>
<feature type="region of interest" description="Disordered" evidence="1">
    <location>
        <begin position="45"/>
        <end position="69"/>
    </location>
</feature>
<sequence>MDEKDSSMQPEGMESEIEGRTLLIVSHGDPLQILQTKELAAAGTPENDLNIKNTTSSNHLLSHNTATLH</sequence>
<dbReference type="AlphaFoldDB" id="A0AAV6WJ26"/>
<evidence type="ECO:0000313" key="3">
    <source>
        <dbReference type="Proteomes" id="UP000826271"/>
    </source>
</evidence>